<sequence>MSFVYACALVLVDAKRREPFVSSENPPCAASVSLPACSNVATSWSLHHFIIMALDGFASPVRSAHSFITVLISNTTT</sequence>
<reference evidence="1" key="1">
    <citation type="journal article" date="2020" name="Stud. Mycol.">
        <title>101 Dothideomycetes genomes: a test case for predicting lifestyles and emergence of pathogens.</title>
        <authorList>
            <person name="Haridas S."/>
            <person name="Albert R."/>
            <person name="Binder M."/>
            <person name="Bloem J."/>
            <person name="Labutti K."/>
            <person name="Salamov A."/>
            <person name="Andreopoulos B."/>
            <person name="Baker S."/>
            <person name="Barry K."/>
            <person name="Bills G."/>
            <person name="Bluhm B."/>
            <person name="Cannon C."/>
            <person name="Castanera R."/>
            <person name="Culley D."/>
            <person name="Daum C."/>
            <person name="Ezra D."/>
            <person name="Gonzalez J."/>
            <person name="Henrissat B."/>
            <person name="Kuo A."/>
            <person name="Liang C."/>
            <person name="Lipzen A."/>
            <person name="Lutzoni F."/>
            <person name="Magnuson J."/>
            <person name="Mondo S."/>
            <person name="Nolan M."/>
            <person name="Ohm R."/>
            <person name="Pangilinan J."/>
            <person name="Park H.-J."/>
            <person name="Ramirez L."/>
            <person name="Alfaro M."/>
            <person name="Sun H."/>
            <person name="Tritt A."/>
            <person name="Yoshinaga Y."/>
            <person name="Zwiers L.-H."/>
            <person name="Turgeon B."/>
            <person name="Goodwin S."/>
            <person name="Spatafora J."/>
            <person name="Crous P."/>
            <person name="Grigoriev I."/>
        </authorList>
    </citation>
    <scope>NUCLEOTIDE SEQUENCE</scope>
    <source>
        <strain evidence="1">CBS 116005</strain>
    </source>
</reference>
<keyword evidence="2" id="KW-1185">Reference proteome</keyword>
<dbReference type="EMBL" id="ML995880">
    <property type="protein sequence ID" value="KAF2765943.1"/>
    <property type="molecule type" value="Genomic_DNA"/>
</dbReference>
<organism evidence="1 2">
    <name type="scientific">Teratosphaeria nubilosa</name>
    <dbReference type="NCBI Taxonomy" id="161662"/>
    <lineage>
        <taxon>Eukaryota</taxon>
        <taxon>Fungi</taxon>
        <taxon>Dikarya</taxon>
        <taxon>Ascomycota</taxon>
        <taxon>Pezizomycotina</taxon>
        <taxon>Dothideomycetes</taxon>
        <taxon>Dothideomycetidae</taxon>
        <taxon>Mycosphaerellales</taxon>
        <taxon>Teratosphaeriaceae</taxon>
        <taxon>Teratosphaeria</taxon>
    </lineage>
</organism>
<dbReference type="AlphaFoldDB" id="A0A6G1KZ42"/>
<accession>A0A6G1KZ42</accession>
<proteinExistence type="predicted"/>
<evidence type="ECO:0000313" key="1">
    <source>
        <dbReference type="EMBL" id="KAF2765943.1"/>
    </source>
</evidence>
<dbReference type="Proteomes" id="UP000799436">
    <property type="component" value="Unassembled WGS sequence"/>
</dbReference>
<protein>
    <submittedName>
        <fullName evidence="1">Uncharacterized protein</fullName>
    </submittedName>
</protein>
<gene>
    <name evidence="1" type="ORF">EJ03DRAFT_193880</name>
</gene>
<evidence type="ECO:0000313" key="2">
    <source>
        <dbReference type="Proteomes" id="UP000799436"/>
    </source>
</evidence>
<name>A0A6G1KZ42_9PEZI</name>